<sequence>MDVFVLSVRKFISKKQQDYSRFLQQIQTCRASIFITSMILSEFANACLRLDYDLWKKYPQNVNARYKQDYLSTAHYKTTSKIIISEVKNIWRITERTPDNFNSVNIDNILLNFEVID</sequence>
<dbReference type="AlphaFoldDB" id="A0A5J4PXA7"/>
<evidence type="ECO:0000313" key="1">
    <source>
        <dbReference type="EMBL" id="KAA6312963.1"/>
    </source>
</evidence>
<comment type="caution">
    <text evidence="1">The sequence shown here is derived from an EMBL/GenBank/DDBJ whole genome shotgun (WGS) entry which is preliminary data.</text>
</comment>
<reference evidence="1" key="1">
    <citation type="submission" date="2019-03" db="EMBL/GenBank/DDBJ databases">
        <title>Single cell metagenomics reveals metabolic interactions within the superorganism composed of flagellate Streblomastix strix and complex community of Bacteroidetes bacteria on its surface.</title>
        <authorList>
            <person name="Treitli S.C."/>
            <person name="Kolisko M."/>
            <person name="Husnik F."/>
            <person name="Keeling P."/>
            <person name="Hampl V."/>
        </authorList>
    </citation>
    <scope>NUCLEOTIDE SEQUENCE</scope>
    <source>
        <strain evidence="1">STM</strain>
    </source>
</reference>
<name>A0A5J4PXA7_9ZZZZ</name>
<accession>A0A5J4PXA7</accession>
<organism evidence="1">
    <name type="scientific">termite gut metagenome</name>
    <dbReference type="NCBI Taxonomy" id="433724"/>
    <lineage>
        <taxon>unclassified sequences</taxon>
        <taxon>metagenomes</taxon>
        <taxon>organismal metagenomes</taxon>
    </lineage>
</organism>
<protein>
    <submittedName>
        <fullName evidence="1">Uncharacterized protein</fullName>
    </submittedName>
</protein>
<gene>
    <name evidence="1" type="ORF">EZS27_036187</name>
</gene>
<dbReference type="EMBL" id="SNRY01006277">
    <property type="protein sequence ID" value="KAA6312963.1"/>
    <property type="molecule type" value="Genomic_DNA"/>
</dbReference>
<proteinExistence type="predicted"/>